<sequence>MYKEIGLSPMAGYTDGVMRELALEWGADFVFSEMLSVEGVLRSTEKTEEVIPSSPCRIQLFGSDPRRMAKAALKLKDVATWFDINAGCPVRKVTRRGAGSALLKDPDKIGEMIRALKEVSCVPVSVKIRLGWDSVESDRIIPPILEAKPDAVFIHGRTVSQGYSGSANWKEIESIAGTLRQAGILSYGSGDLFSPQAVAEALKNYSVDGVVVARGAIGNPWIFKQAKDLMELGTYEEFGLNERLEHFLYHIERLAGVVGEDQAVKDLRKSFAGYTRNIRYASNLRKEYMKCDSLEEVRELFRAFVPDFQAFE</sequence>
<dbReference type="Gene3D" id="3.20.20.70">
    <property type="entry name" value="Aldolase class I"/>
    <property type="match status" value="1"/>
</dbReference>
<keyword evidence="13" id="KW-0547">Nucleotide-binding</keyword>
<evidence type="ECO:0000256" key="5">
    <source>
        <dbReference type="ARBA" id="ARBA00022694"/>
    </source>
</evidence>
<evidence type="ECO:0000256" key="10">
    <source>
        <dbReference type="ARBA" id="ARBA00048802"/>
    </source>
</evidence>
<dbReference type="AlphaFoldDB" id="A0A7Z7LCM1"/>
<comment type="function">
    <text evidence="1 11">Catalyzes the synthesis of 5,6-dihydrouridine (D), a modified base found in the D-loop of most tRNAs, via the reduction of the C5-C6 double bond in target uridines.</text>
</comment>
<dbReference type="InterPro" id="IPR035587">
    <property type="entry name" value="DUS-like_FMN-bd"/>
</dbReference>
<dbReference type="InterPro" id="IPR013785">
    <property type="entry name" value="Aldolase_TIM"/>
</dbReference>
<organism evidence="15 16">
    <name type="scientific">Mesotoga infera</name>
    <dbReference type="NCBI Taxonomy" id="1236046"/>
    <lineage>
        <taxon>Bacteria</taxon>
        <taxon>Thermotogati</taxon>
        <taxon>Thermotogota</taxon>
        <taxon>Thermotogae</taxon>
        <taxon>Kosmotogales</taxon>
        <taxon>Kosmotogaceae</taxon>
        <taxon>Mesotoga</taxon>
    </lineage>
</organism>
<dbReference type="GO" id="GO:0017150">
    <property type="term" value="F:tRNA dihydrouridine synthase activity"/>
    <property type="evidence" value="ECO:0007669"/>
    <property type="project" value="InterPro"/>
</dbReference>
<evidence type="ECO:0000256" key="7">
    <source>
        <dbReference type="ARBA" id="ARBA00022884"/>
    </source>
</evidence>
<feature type="active site" description="Proton donor" evidence="12">
    <location>
        <position position="88"/>
    </location>
</feature>
<keyword evidence="4 11" id="KW-0288">FMN</keyword>
<dbReference type="SUPFAM" id="SSF51395">
    <property type="entry name" value="FMN-linked oxidoreductases"/>
    <property type="match status" value="1"/>
</dbReference>
<reference evidence="15 16" key="1">
    <citation type="submission" date="2017-01" db="EMBL/GenBank/DDBJ databases">
        <authorList>
            <person name="Erauso G."/>
        </authorList>
    </citation>
    <scope>NUCLEOTIDE SEQUENCE [LARGE SCALE GENOMIC DNA]</scope>
    <source>
        <strain evidence="15">MESINF1</strain>
    </source>
</reference>
<evidence type="ECO:0000256" key="13">
    <source>
        <dbReference type="PIRSR" id="PIRSR006621-2"/>
    </source>
</evidence>
<dbReference type="Proteomes" id="UP000250796">
    <property type="component" value="Chromosome MESINF"/>
</dbReference>
<dbReference type="PIRSF" id="PIRSF006621">
    <property type="entry name" value="Dus"/>
    <property type="match status" value="1"/>
</dbReference>
<dbReference type="CDD" id="cd02801">
    <property type="entry name" value="DUS_like_FMN"/>
    <property type="match status" value="1"/>
</dbReference>
<dbReference type="GO" id="GO:0000049">
    <property type="term" value="F:tRNA binding"/>
    <property type="evidence" value="ECO:0007669"/>
    <property type="project" value="UniProtKB-KW"/>
</dbReference>
<dbReference type="KEGG" id="minf:MESINF_0165"/>
<evidence type="ECO:0000256" key="2">
    <source>
        <dbReference type="ARBA" id="ARBA00022555"/>
    </source>
</evidence>
<dbReference type="Pfam" id="PF01207">
    <property type="entry name" value="Dus"/>
    <property type="match status" value="1"/>
</dbReference>
<keyword evidence="16" id="KW-1185">Reference proteome</keyword>
<keyword evidence="3 11" id="KW-0285">Flavoprotein</keyword>
<evidence type="ECO:0000256" key="1">
    <source>
        <dbReference type="ARBA" id="ARBA00002790"/>
    </source>
</evidence>
<keyword evidence="6" id="KW-0521">NADP</keyword>
<evidence type="ECO:0000256" key="9">
    <source>
        <dbReference type="ARBA" id="ARBA00048205"/>
    </source>
</evidence>
<evidence type="ECO:0000256" key="4">
    <source>
        <dbReference type="ARBA" id="ARBA00022643"/>
    </source>
</evidence>
<comment type="catalytic activity">
    <reaction evidence="10">
        <text>a 5,6-dihydrouridine in tRNA + NAD(+) = a uridine in tRNA + NADH + H(+)</text>
        <dbReference type="Rhea" id="RHEA:54452"/>
        <dbReference type="Rhea" id="RHEA-COMP:13339"/>
        <dbReference type="Rhea" id="RHEA-COMP:13887"/>
        <dbReference type="ChEBI" id="CHEBI:15378"/>
        <dbReference type="ChEBI" id="CHEBI:57540"/>
        <dbReference type="ChEBI" id="CHEBI:57945"/>
        <dbReference type="ChEBI" id="CHEBI:65315"/>
        <dbReference type="ChEBI" id="CHEBI:74443"/>
    </reaction>
</comment>
<dbReference type="PANTHER" id="PTHR45846:SF1">
    <property type="entry name" value="TRNA-DIHYDROURIDINE(47) SYNTHASE [NAD(P)(+)]-LIKE"/>
    <property type="match status" value="1"/>
</dbReference>
<dbReference type="RefSeq" id="WP_169698066.1">
    <property type="nucleotide sequence ID" value="NZ_LS974202.1"/>
</dbReference>
<evidence type="ECO:0000256" key="12">
    <source>
        <dbReference type="PIRSR" id="PIRSR006621-1"/>
    </source>
</evidence>
<accession>A0A7Z7LCM1</accession>
<keyword evidence="7" id="KW-0694">RNA-binding</keyword>
<evidence type="ECO:0000313" key="15">
    <source>
        <dbReference type="EMBL" id="SSC11614.1"/>
    </source>
</evidence>
<dbReference type="GO" id="GO:0050660">
    <property type="term" value="F:flavin adenine dinucleotide binding"/>
    <property type="evidence" value="ECO:0007669"/>
    <property type="project" value="InterPro"/>
</dbReference>
<evidence type="ECO:0000313" key="16">
    <source>
        <dbReference type="Proteomes" id="UP000250796"/>
    </source>
</evidence>
<dbReference type="PANTHER" id="PTHR45846">
    <property type="entry name" value="TRNA-DIHYDROURIDINE(47) SYNTHASE [NAD(P)(+)]-LIKE"/>
    <property type="match status" value="1"/>
</dbReference>
<evidence type="ECO:0000256" key="3">
    <source>
        <dbReference type="ARBA" id="ARBA00022630"/>
    </source>
</evidence>
<feature type="binding site" evidence="13">
    <location>
        <begin position="9"/>
        <end position="11"/>
    </location>
    <ligand>
        <name>FMN</name>
        <dbReference type="ChEBI" id="CHEBI:58210"/>
    </ligand>
</feature>
<keyword evidence="8 11" id="KW-0560">Oxidoreductase</keyword>
<protein>
    <recommendedName>
        <fullName evidence="11">tRNA-dihydrouridine synthase</fullName>
        <ecNumber evidence="11">1.3.1.-</ecNumber>
    </recommendedName>
</protein>
<feature type="binding site" evidence="13">
    <location>
        <position position="155"/>
    </location>
    <ligand>
        <name>FMN</name>
        <dbReference type="ChEBI" id="CHEBI:58210"/>
    </ligand>
</feature>
<evidence type="ECO:0000256" key="6">
    <source>
        <dbReference type="ARBA" id="ARBA00022857"/>
    </source>
</evidence>
<feature type="binding site" evidence="13">
    <location>
        <begin position="213"/>
        <end position="214"/>
    </location>
    <ligand>
        <name>FMN</name>
        <dbReference type="ChEBI" id="CHEBI:58210"/>
    </ligand>
</feature>
<comment type="similarity">
    <text evidence="11">Belongs to the dus family.</text>
</comment>
<dbReference type="InterPro" id="IPR001269">
    <property type="entry name" value="DUS_fam"/>
</dbReference>
<proteinExistence type="inferred from homology"/>
<evidence type="ECO:0000256" key="8">
    <source>
        <dbReference type="ARBA" id="ARBA00023002"/>
    </source>
</evidence>
<gene>
    <name evidence="15" type="ORF">MESINF_0165</name>
</gene>
<keyword evidence="2" id="KW-0820">tRNA-binding</keyword>
<comment type="cofactor">
    <cofactor evidence="11 13">
        <name>FMN</name>
        <dbReference type="ChEBI" id="CHEBI:58210"/>
    </cofactor>
</comment>
<feature type="binding site" evidence="13">
    <location>
        <position position="59"/>
    </location>
    <ligand>
        <name>FMN</name>
        <dbReference type="ChEBI" id="CHEBI:58210"/>
    </ligand>
</feature>
<keyword evidence="5 11" id="KW-0819">tRNA processing</keyword>
<feature type="binding site" evidence="13">
    <location>
        <position position="127"/>
    </location>
    <ligand>
        <name>FMN</name>
        <dbReference type="ChEBI" id="CHEBI:58210"/>
    </ligand>
</feature>
<evidence type="ECO:0000259" key="14">
    <source>
        <dbReference type="Pfam" id="PF01207"/>
    </source>
</evidence>
<feature type="domain" description="DUS-like FMN-binding" evidence="14">
    <location>
        <begin position="7"/>
        <end position="301"/>
    </location>
</feature>
<comment type="catalytic activity">
    <reaction evidence="9">
        <text>a 5,6-dihydrouridine in tRNA + NADP(+) = a uridine in tRNA + NADPH + H(+)</text>
        <dbReference type="Rhea" id="RHEA:23624"/>
        <dbReference type="Rhea" id="RHEA-COMP:13339"/>
        <dbReference type="Rhea" id="RHEA-COMP:13887"/>
        <dbReference type="ChEBI" id="CHEBI:15378"/>
        <dbReference type="ChEBI" id="CHEBI:57783"/>
        <dbReference type="ChEBI" id="CHEBI:58349"/>
        <dbReference type="ChEBI" id="CHEBI:65315"/>
        <dbReference type="ChEBI" id="CHEBI:74443"/>
    </reaction>
</comment>
<dbReference type="InterPro" id="IPR024036">
    <property type="entry name" value="tRNA-dHydroUridine_Synthase_C"/>
</dbReference>
<name>A0A7Z7LCM1_9BACT</name>
<evidence type="ECO:0000256" key="11">
    <source>
        <dbReference type="PIRNR" id="PIRNR006621"/>
    </source>
</evidence>
<dbReference type="EC" id="1.3.1.-" evidence="11"/>
<dbReference type="EMBL" id="LS974202">
    <property type="protein sequence ID" value="SSC11614.1"/>
    <property type="molecule type" value="Genomic_DNA"/>
</dbReference>
<dbReference type="Gene3D" id="1.10.1200.80">
    <property type="entry name" value="Putative flavin oxidoreducatase, domain 2"/>
    <property type="match status" value="1"/>
</dbReference>